<dbReference type="Pfam" id="PF03214">
    <property type="entry name" value="RGP"/>
    <property type="match status" value="1"/>
</dbReference>
<feature type="non-terminal residue" evidence="6">
    <location>
        <position position="1"/>
    </location>
</feature>
<dbReference type="PANTHER" id="PTHR31682">
    <property type="entry name" value="UDP-ARABINOSE MUTASE"/>
    <property type="match status" value="1"/>
</dbReference>
<evidence type="ECO:0000256" key="2">
    <source>
        <dbReference type="ARBA" id="ARBA00008986"/>
    </source>
</evidence>
<dbReference type="GO" id="GO:0033356">
    <property type="term" value="P:UDP-L-arabinose metabolic process"/>
    <property type="evidence" value="ECO:0007669"/>
    <property type="project" value="TreeGrafter"/>
</dbReference>
<keyword evidence="4" id="KW-0961">Cell wall biogenesis/degradation</keyword>
<feature type="transmembrane region" description="Helical" evidence="5">
    <location>
        <begin position="92"/>
        <end position="114"/>
    </location>
</feature>
<reference evidence="6" key="1">
    <citation type="submission" date="2019-12" db="EMBL/GenBank/DDBJ databases">
        <title>Genome sequencing and annotation of Brassica cretica.</title>
        <authorList>
            <person name="Studholme D.J."/>
            <person name="Sarris P.F."/>
        </authorList>
    </citation>
    <scope>NUCLEOTIDE SEQUENCE</scope>
    <source>
        <strain evidence="6">PFS-102/07</strain>
        <tissue evidence="6">Leaf</tissue>
    </source>
</reference>
<accession>A0A8S9M2L3</accession>
<dbReference type="GO" id="GO:0005829">
    <property type="term" value="C:cytosol"/>
    <property type="evidence" value="ECO:0007669"/>
    <property type="project" value="TreeGrafter"/>
</dbReference>
<evidence type="ECO:0000313" key="6">
    <source>
        <dbReference type="EMBL" id="KAF2614390.1"/>
    </source>
</evidence>
<dbReference type="GO" id="GO:0005794">
    <property type="term" value="C:Golgi apparatus"/>
    <property type="evidence" value="ECO:0007669"/>
    <property type="project" value="UniProtKB-SubCell"/>
</dbReference>
<keyword evidence="3" id="KW-0333">Golgi apparatus</keyword>
<keyword evidence="5" id="KW-0472">Membrane</keyword>
<evidence type="ECO:0000256" key="4">
    <source>
        <dbReference type="ARBA" id="ARBA00023316"/>
    </source>
</evidence>
<organism evidence="6">
    <name type="scientific">Brassica cretica</name>
    <name type="common">Mustard</name>
    <dbReference type="NCBI Taxonomy" id="69181"/>
    <lineage>
        <taxon>Eukaryota</taxon>
        <taxon>Viridiplantae</taxon>
        <taxon>Streptophyta</taxon>
        <taxon>Embryophyta</taxon>
        <taxon>Tracheophyta</taxon>
        <taxon>Spermatophyta</taxon>
        <taxon>Magnoliopsida</taxon>
        <taxon>eudicotyledons</taxon>
        <taxon>Gunneridae</taxon>
        <taxon>Pentapetalae</taxon>
        <taxon>rosids</taxon>
        <taxon>malvids</taxon>
        <taxon>Brassicales</taxon>
        <taxon>Brassicaceae</taxon>
        <taxon>Brassiceae</taxon>
        <taxon>Brassica</taxon>
    </lineage>
</organism>
<dbReference type="PANTHER" id="PTHR31682:SF39">
    <property type="entry name" value="UDP-ARABINOPYRANOSE MUTASE 4-RELATED"/>
    <property type="match status" value="1"/>
</dbReference>
<keyword evidence="5" id="KW-1133">Transmembrane helix</keyword>
<dbReference type="EMBL" id="QGKY02000089">
    <property type="protein sequence ID" value="KAF2614390.1"/>
    <property type="molecule type" value="Genomic_DNA"/>
</dbReference>
<keyword evidence="5" id="KW-0812">Transmembrane</keyword>
<gene>
    <name evidence="6" type="ORF">F2Q70_00009093</name>
</gene>
<evidence type="ECO:0000256" key="3">
    <source>
        <dbReference type="ARBA" id="ARBA00023034"/>
    </source>
</evidence>
<proteinExistence type="inferred from homology"/>
<comment type="similarity">
    <text evidence="2">Belongs to the RGP family.</text>
</comment>
<evidence type="ECO:0000256" key="1">
    <source>
        <dbReference type="ARBA" id="ARBA00004555"/>
    </source>
</evidence>
<comment type="caution">
    <text evidence="6">The sequence shown here is derived from an EMBL/GenBank/DDBJ whole genome shotgun (WGS) entry which is preliminary data.</text>
</comment>
<protein>
    <submittedName>
        <fullName evidence="6">Uncharacterized protein</fullName>
    </submittedName>
</protein>
<dbReference type="GO" id="GO:0071555">
    <property type="term" value="P:cell wall organization"/>
    <property type="evidence" value="ECO:0007669"/>
    <property type="project" value="UniProtKB-KW"/>
</dbReference>
<evidence type="ECO:0000256" key="5">
    <source>
        <dbReference type="SAM" id="Phobius"/>
    </source>
</evidence>
<sequence>RSLVVVVEFGRTTWKNLTYGDAEFKKAKYCFTAGCGSTAMNNGEYAITFALNGGEQDATYMYFELQDISYPERKNGTSDSLAKTARSFHKELCYIGCYILICLVVVVEFGRTIWENLTYGDAEFKKAKYCFTAGSGSTAISNGEYAITFALNGGEQDATYMFFELQDISYPERKNGTSNSLVKTARSFHKELCYIGCYILIWLLRPPHSPCRYVDAVMTIPKGVLYPMCGMNLAFNRELIGPAMYFGLMGEGQPISRYDDMWAGWAAKVVCDHLGFGVKTGLPYVWHSKASNPFVNLKKEHKGLHWQEDMVPFFQNLRLSKESDTAAKCYMELSNMTKEKLTEVDPYFEKLADAMVAWIEAWEELNPPVDGKDVKAR</sequence>
<dbReference type="InterPro" id="IPR037595">
    <property type="entry name" value="RGP_fam"/>
</dbReference>
<name>A0A8S9M2L3_BRACR</name>
<dbReference type="GO" id="GO:0052691">
    <property type="term" value="F:UDP-arabinopyranose mutase activity"/>
    <property type="evidence" value="ECO:0007669"/>
    <property type="project" value="TreeGrafter"/>
</dbReference>
<dbReference type="GO" id="GO:0071669">
    <property type="term" value="P:plant-type cell wall organization or biogenesis"/>
    <property type="evidence" value="ECO:0007669"/>
    <property type="project" value="TreeGrafter"/>
</dbReference>
<dbReference type="GO" id="GO:0009505">
    <property type="term" value="C:plant-type cell wall"/>
    <property type="evidence" value="ECO:0007669"/>
    <property type="project" value="TreeGrafter"/>
</dbReference>
<dbReference type="AlphaFoldDB" id="A0A8S9M2L3"/>
<comment type="subcellular location">
    <subcellularLocation>
        <location evidence="1">Golgi apparatus</location>
    </subcellularLocation>
</comment>